<keyword evidence="3" id="KW-0489">Methyltransferase</keyword>
<dbReference type="GO" id="GO:0008170">
    <property type="term" value="F:N-methyltransferase activity"/>
    <property type="evidence" value="ECO:0007669"/>
    <property type="project" value="UniProtKB-ARBA"/>
</dbReference>
<proteinExistence type="predicted"/>
<dbReference type="PROSITE" id="PS50280">
    <property type="entry name" value="SET"/>
    <property type="match status" value="1"/>
</dbReference>
<feature type="domain" description="Post-SET" evidence="9">
    <location>
        <begin position="127"/>
        <end position="143"/>
    </location>
</feature>
<organism evidence="10 11">
    <name type="scientific">Ceratitis capitata</name>
    <name type="common">Mediterranean fruit fly</name>
    <name type="synonym">Tephritis capitata</name>
    <dbReference type="NCBI Taxonomy" id="7213"/>
    <lineage>
        <taxon>Eukaryota</taxon>
        <taxon>Metazoa</taxon>
        <taxon>Ecdysozoa</taxon>
        <taxon>Arthropoda</taxon>
        <taxon>Hexapoda</taxon>
        <taxon>Insecta</taxon>
        <taxon>Pterygota</taxon>
        <taxon>Neoptera</taxon>
        <taxon>Endopterygota</taxon>
        <taxon>Diptera</taxon>
        <taxon>Brachycera</taxon>
        <taxon>Muscomorpha</taxon>
        <taxon>Tephritoidea</taxon>
        <taxon>Tephritidae</taxon>
        <taxon>Ceratitis</taxon>
        <taxon>Ceratitis</taxon>
    </lineage>
</organism>
<keyword evidence="11" id="KW-1185">Reference proteome</keyword>
<evidence type="ECO:0000313" key="11">
    <source>
        <dbReference type="Proteomes" id="UP000606786"/>
    </source>
</evidence>
<dbReference type="GO" id="GO:0008757">
    <property type="term" value="F:S-adenosylmethionine-dependent methyltransferase activity"/>
    <property type="evidence" value="ECO:0007669"/>
    <property type="project" value="UniProtKB-ARBA"/>
</dbReference>
<dbReference type="PANTHER" id="PTHR46223">
    <property type="entry name" value="HISTONE-LYSINE N-METHYLTRANSFERASE SUV39H"/>
    <property type="match status" value="1"/>
</dbReference>
<evidence type="ECO:0000256" key="7">
    <source>
        <dbReference type="ARBA" id="ARBA00022833"/>
    </source>
</evidence>
<dbReference type="EMBL" id="CAJHJT010000001">
    <property type="protein sequence ID" value="CAD6994793.1"/>
    <property type="molecule type" value="Genomic_DNA"/>
</dbReference>
<protein>
    <submittedName>
        <fullName evidence="10">(Mediterranean fruit fly) hypothetical protein</fullName>
    </submittedName>
</protein>
<keyword evidence="2" id="KW-0158">Chromosome</keyword>
<dbReference type="SMART" id="SM00317">
    <property type="entry name" value="SET"/>
    <property type="match status" value="1"/>
</dbReference>
<feature type="domain" description="SET" evidence="8">
    <location>
        <begin position="1"/>
        <end position="116"/>
    </location>
</feature>
<name>A0A811UBW1_CERCA</name>
<evidence type="ECO:0000256" key="3">
    <source>
        <dbReference type="ARBA" id="ARBA00022603"/>
    </source>
</evidence>
<keyword evidence="4" id="KW-0808">Transferase</keyword>
<dbReference type="Gene3D" id="2.170.270.10">
    <property type="entry name" value="SET domain"/>
    <property type="match status" value="1"/>
</dbReference>
<evidence type="ECO:0000313" key="10">
    <source>
        <dbReference type="EMBL" id="CAD6994793.1"/>
    </source>
</evidence>
<dbReference type="InterPro" id="IPR046341">
    <property type="entry name" value="SET_dom_sf"/>
</dbReference>
<reference evidence="10" key="1">
    <citation type="submission" date="2020-11" db="EMBL/GenBank/DDBJ databases">
        <authorList>
            <person name="Whitehead M."/>
        </authorList>
    </citation>
    <scope>NUCLEOTIDE SEQUENCE</scope>
    <source>
        <strain evidence="10">EGII</strain>
    </source>
</reference>
<evidence type="ECO:0000256" key="6">
    <source>
        <dbReference type="ARBA" id="ARBA00022723"/>
    </source>
</evidence>
<dbReference type="InterPro" id="IPR001214">
    <property type="entry name" value="SET_dom"/>
</dbReference>
<dbReference type="GO" id="GO:0005694">
    <property type="term" value="C:chromosome"/>
    <property type="evidence" value="ECO:0007669"/>
    <property type="project" value="UniProtKB-SubCell"/>
</dbReference>
<keyword evidence="7" id="KW-0862">Zinc</keyword>
<comment type="subcellular location">
    <subcellularLocation>
        <location evidence="1">Chromosome</location>
    </subcellularLocation>
</comment>
<dbReference type="InterPro" id="IPR050973">
    <property type="entry name" value="H3K9_Histone-Lys_N-MTase"/>
</dbReference>
<dbReference type="GO" id="GO:0008276">
    <property type="term" value="F:protein methyltransferase activity"/>
    <property type="evidence" value="ECO:0007669"/>
    <property type="project" value="UniProtKB-ARBA"/>
</dbReference>
<evidence type="ECO:0000256" key="1">
    <source>
        <dbReference type="ARBA" id="ARBA00004286"/>
    </source>
</evidence>
<evidence type="ECO:0000256" key="5">
    <source>
        <dbReference type="ARBA" id="ARBA00022691"/>
    </source>
</evidence>
<dbReference type="GO" id="GO:0046872">
    <property type="term" value="F:metal ion binding"/>
    <property type="evidence" value="ECO:0007669"/>
    <property type="project" value="UniProtKB-KW"/>
</dbReference>
<sequence>MVGLLTTGNIPKGGFICEYAGEILTRNEASRRINLNEQNLGMNYILVMNEQREEGNSTNITIIDPSKKGNIGRYLNHSCDPNCEIRSVRVDCPIPKIAIFAKRDISAGEELCFHYNGGQIEKQPKFEGKTCLCGAVNCAGFMPFNNLLF</sequence>
<accession>A0A811UBW1</accession>
<dbReference type="Pfam" id="PF00856">
    <property type="entry name" value="SET"/>
    <property type="match status" value="1"/>
</dbReference>
<dbReference type="PANTHER" id="PTHR46223:SF3">
    <property type="entry name" value="HISTONE-LYSINE N-METHYLTRANSFERASE SET-23"/>
    <property type="match status" value="1"/>
</dbReference>
<dbReference type="PROSITE" id="PS50868">
    <property type="entry name" value="POST_SET"/>
    <property type="match status" value="1"/>
</dbReference>
<dbReference type="Proteomes" id="UP000606786">
    <property type="component" value="Unassembled WGS sequence"/>
</dbReference>
<evidence type="ECO:0000256" key="4">
    <source>
        <dbReference type="ARBA" id="ARBA00022679"/>
    </source>
</evidence>
<dbReference type="AlphaFoldDB" id="A0A811UBW1"/>
<dbReference type="GO" id="GO:0032259">
    <property type="term" value="P:methylation"/>
    <property type="evidence" value="ECO:0007669"/>
    <property type="project" value="UniProtKB-KW"/>
</dbReference>
<gene>
    <name evidence="10" type="ORF">CCAP1982_LOCUS3524</name>
</gene>
<keyword evidence="6" id="KW-0479">Metal-binding</keyword>
<dbReference type="OrthoDB" id="308383at2759"/>
<comment type="caution">
    <text evidence="10">The sequence shown here is derived from an EMBL/GenBank/DDBJ whole genome shotgun (WGS) entry which is preliminary data.</text>
</comment>
<evidence type="ECO:0000259" key="8">
    <source>
        <dbReference type="PROSITE" id="PS50280"/>
    </source>
</evidence>
<dbReference type="SUPFAM" id="SSF82199">
    <property type="entry name" value="SET domain"/>
    <property type="match status" value="1"/>
</dbReference>
<evidence type="ECO:0000256" key="2">
    <source>
        <dbReference type="ARBA" id="ARBA00022454"/>
    </source>
</evidence>
<evidence type="ECO:0000259" key="9">
    <source>
        <dbReference type="PROSITE" id="PS50868"/>
    </source>
</evidence>
<dbReference type="InterPro" id="IPR003616">
    <property type="entry name" value="Post-SET_dom"/>
</dbReference>
<keyword evidence="5" id="KW-0949">S-adenosyl-L-methionine</keyword>